<evidence type="ECO:0000313" key="2">
    <source>
        <dbReference type="Proteomes" id="UP000826462"/>
    </source>
</evidence>
<dbReference type="InterPro" id="IPR011990">
    <property type="entry name" value="TPR-like_helical_dom_sf"/>
</dbReference>
<accession>A0ABX8UN24</accession>
<dbReference type="Pfam" id="PF06041">
    <property type="entry name" value="DUF924"/>
    <property type="match status" value="1"/>
</dbReference>
<protein>
    <submittedName>
        <fullName evidence="1">DUF924 domain-containing protein</fullName>
    </submittedName>
</protein>
<evidence type="ECO:0000313" key="1">
    <source>
        <dbReference type="EMBL" id="QYD70264.1"/>
    </source>
</evidence>
<dbReference type="EMBL" id="CP080095">
    <property type="protein sequence ID" value="QYD70264.1"/>
    <property type="molecule type" value="Genomic_DNA"/>
</dbReference>
<organism evidence="1 2">
    <name type="scientific">Paraburkholderia edwinii</name>
    <dbReference type="NCBI Taxonomy" id="2861782"/>
    <lineage>
        <taxon>Bacteria</taxon>
        <taxon>Pseudomonadati</taxon>
        <taxon>Pseudomonadota</taxon>
        <taxon>Betaproteobacteria</taxon>
        <taxon>Burkholderiales</taxon>
        <taxon>Burkholderiaceae</taxon>
        <taxon>Paraburkholderia</taxon>
    </lineage>
</organism>
<proteinExistence type="predicted"/>
<dbReference type="InterPro" id="IPR010323">
    <property type="entry name" value="DUF924"/>
</dbReference>
<name>A0ABX8UN24_9BURK</name>
<dbReference type="Gene3D" id="1.25.40.10">
    <property type="entry name" value="Tetratricopeptide repeat domain"/>
    <property type="match status" value="1"/>
</dbReference>
<keyword evidence="2" id="KW-1185">Reference proteome</keyword>
<dbReference type="RefSeq" id="WP_219799585.1">
    <property type="nucleotide sequence ID" value="NZ_CP080095.1"/>
</dbReference>
<sequence>MSERSNRAEAYSPEADYATLDARSRDVLDCWFGVPGSNEYGTDRKCWFKRNKAFDTMLRERFGLLIEAALAHELDAWRATPLGSLALVIVLDQFTRNCYRGSARMYDGDAQAVSMARRMVEEASAVLLPTVYHRVFACFPFEHDETMEGQRECARFYAELEAHGLDPSYARSAERHAKVIERFGRFPHRNALLGRQSTEAEIAFLRERGSRF</sequence>
<reference evidence="1 2" key="1">
    <citation type="submission" date="2021-07" db="EMBL/GenBank/DDBJ databases">
        <title>Paraburkholderia edwinii protects Aspergillus sp. from phenazines by acting as a toxin sponge.</title>
        <authorList>
            <person name="Dahlstrom K.M."/>
            <person name="Newman D.K."/>
        </authorList>
    </citation>
    <scope>NUCLEOTIDE SEQUENCE [LARGE SCALE GENOMIC DNA]</scope>
    <source>
        <strain evidence="1 2">Pe01</strain>
    </source>
</reference>
<dbReference type="Proteomes" id="UP000826462">
    <property type="component" value="Chromosome 1"/>
</dbReference>
<dbReference type="Gene3D" id="1.20.58.320">
    <property type="entry name" value="TPR-like"/>
    <property type="match status" value="1"/>
</dbReference>
<dbReference type="SUPFAM" id="SSF48452">
    <property type="entry name" value="TPR-like"/>
    <property type="match status" value="1"/>
</dbReference>
<gene>
    <name evidence="1" type="ORF">KZJ38_08195</name>
</gene>